<dbReference type="Pfam" id="PF02873">
    <property type="entry name" value="MurB_C"/>
    <property type="match status" value="1"/>
</dbReference>
<dbReference type="InterPro" id="IPR003170">
    <property type="entry name" value="MurB"/>
</dbReference>
<evidence type="ECO:0000256" key="15">
    <source>
        <dbReference type="ARBA" id="ARBA00023002"/>
    </source>
</evidence>
<comment type="cofactor">
    <cofactor evidence="1 20">
        <name>FAD</name>
        <dbReference type="ChEBI" id="CHEBI:57692"/>
    </cofactor>
</comment>
<evidence type="ECO:0000256" key="9">
    <source>
        <dbReference type="ARBA" id="ARBA00022618"/>
    </source>
</evidence>
<keyword evidence="14 20" id="KW-0573">Peptidoglycan synthesis</keyword>
<dbReference type="HAMAP" id="MF_00037">
    <property type="entry name" value="MurB"/>
    <property type="match status" value="1"/>
</dbReference>
<evidence type="ECO:0000256" key="18">
    <source>
        <dbReference type="ARBA" id="ARBA00031026"/>
    </source>
</evidence>
<evidence type="ECO:0000313" key="24">
    <source>
        <dbReference type="Proteomes" id="UP000194841"/>
    </source>
</evidence>
<dbReference type="Proteomes" id="UP000194841">
    <property type="component" value="Unassembled WGS sequence"/>
</dbReference>
<dbReference type="InterPro" id="IPR036318">
    <property type="entry name" value="FAD-bd_PCMH-like_sf"/>
</dbReference>
<dbReference type="InterPro" id="IPR011601">
    <property type="entry name" value="MurB_C"/>
</dbReference>
<dbReference type="AlphaFoldDB" id="A0A244CTD5"/>
<dbReference type="EMBL" id="MWPV01000001">
    <property type="protein sequence ID" value="OUL58865.1"/>
    <property type="molecule type" value="Genomic_DNA"/>
</dbReference>
<dbReference type="RefSeq" id="WP_086742243.1">
    <property type="nucleotide sequence ID" value="NZ_MWPV01000001.1"/>
</dbReference>
<comment type="subcellular location">
    <subcellularLocation>
        <location evidence="3 20">Cytoplasm</location>
    </subcellularLocation>
</comment>
<dbReference type="Gene3D" id="3.30.465.10">
    <property type="match status" value="1"/>
</dbReference>
<accession>A0A244CTD5</accession>
<dbReference type="PANTHER" id="PTHR21071">
    <property type="entry name" value="UDP-N-ACETYLENOLPYRUVOYLGLUCOSAMINE REDUCTASE"/>
    <property type="match status" value="1"/>
</dbReference>
<dbReference type="InterPro" id="IPR006094">
    <property type="entry name" value="Oxid_FAD_bind_N"/>
</dbReference>
<dbReference type="GO" id="GO:0005829">
    <property type="term" value="C:cytosol"/>
    <property type="evidence" value="ECO:0007669"/>
    <property type="project" value="TreeGrafter"/>
</dbReference>
<evidence type="ECO:0000256" key="6">
    <source>
        <dbReference type="ARBA" id="ARBA00012518"/>
    </source>
</evidence>
<comment type="similarity">
    <text evidence="5 20">Belongs to the MurB family.</text>
</comment>
<evidence type="ECO:0000256" key="1">
    <source>
        <dbReference type="ARBA" id="ARBA00001974"/>
    </source>
</evidence>
<dbReference type="EC" id="1.3.1.98" evidence="6 20"/>
<keyword evidence="11 20" id="KW-0274">FAD</keyword>
<dbReference type="OrthoDB" id="9804753at2"/>
<evidence type="ECO:0000256" key="20">
    <source>
        <dbReference type="HAMAP-Rule" id="MF_00037"/>
    </source>
</evidence>
<evidence type="ECO:0000256" key="12">
    <source>
        <dbReference type="ARBA" id="ARBA00022857"/>
    </source>
</evidence>
<dbReference type="PANTHER" id="PTHR21071:SF4">
    <property type="entry name" value="UDP-N-ACETYLENOLPYRUVOYLGLUCOSAMINE REDUCTASE"/>
    <property type="match status" value="1"/>
</dbReference>
<keyword evidence="8 20" id="KW-0963">Cytoplasm</keyword>
<comment type="catalytic activity">
    <reaction evidence="19 20">
        <text>UDP-N-acetyl-alpha-D-muramate + NADP(+) = UDP-N-acetyl-3-O-(1-carboxyvinyl)-alpha-D-glucosamine + NADPH + H(+)</text>
        <dbReference type="Rhea" id="RHEA:12248"/>
        <dbReference type="ChEBI" id="CHEBI:15378"/>
        <dbReference type="ChEBI" id="CHEBI:57783"/>
        <dbReference type="ChEBI" id="CHEBI:58349"/>
        <dbReference type="ChEBI" id="CHEBI:68483"/>
        <dbReference type="ChEBI" id="CHEBI:70757"/>
        <dbReference type="EC" id="1.3.1.98"/>
    </reaction>
</comment>
<evidence type="ECO:0000256" key="16">
    <source>
        <dbReference type="ARBA" id="ARBA00023306"/>
    </source>
</evidence>
<dbReference type="GO" id="GO:0051301">
    <property type="term" value="P:cell division"/>
    <property type="evidence" value="ECO:0007669"/>
    <property type="project" value="UniProtKB-KW"/>
</dbReference>
<dbReference type="InterPro" id="IPR036635">
    <property type="entry name" value="MurB_C_sf"/>
</dbReference>
<evidence type="ECO:0000256" key="19">
    <source>
        <dbReference type="ARBA" id="ARBA00048914"/>
    </source>
</evidence>
<evidence type="ECO:0000256" key="14">
    <source>
        <dbReference type="ARBA" id="ARBA00022984"/>
    </source>
</evidence>
<evidence type="ECO:0000256" key="2">
    <source>
        <dbReference type="ARBA" id="ARBA00003921"/>
    </source>
</evidence>
<dbReference type="SUPFAM" id="SSF56194">
    <property type="entry name" value="Uridine diphospho-N-Acetylenolpyruvylglucosamine reductase, MurB, C-terminal domain"/>
    <property type="match status" value="1"/>
</dbReference>
<dbReference type="SUPFAM" id="SSF56176">
    <property type="entry name" value="FAD-binding/transporter-associated domain-like"/>
    <property type="match status" value="1"/>
</dbReference>
<organism evidence="23 24">
    <name type="scientific">Pseudoalteromonas ulvae</name>
    <dbReference type="NCBI Taxonomy" id="107327"/>
    <lineage>
        <taxon>Bacteria</taxon>
        <taxon>Pseudomonadati</taxon>
        <taxon>Pseudomonadota</taxon>
        <taxon>Gammaproteobacteria</taxon>
        <taxon>Alteromonadales</taxon>
        <taxon>Pseudoalteromonadaceae</taxon>
        <taxon>Pseudoalteromonas</taxon>
    </lineage>
</organism>
<keyword evidence="24" id="KW-1185">Reference proteome</keyword>
<feature type="domain" description="FAD linked oxidase N-terminal" evidence="21">
    <location>
        <begin position="49"/>
        <end position="153"/>
    </location>
</feature>
<evidence type="ECO:0000256" key="4">
    <source>
        <dbReference type="ARBA" id="ARBA00004752"/>
    </source>
</evidence>
<feature type="active site" evidence="20">
    <location>
        <position position="365"/>
    </location>
</feature>
<evidence type="ECO:0000256" key="5">
    <source>
        <dbReference type="ARBA" id="ARBA00010485"/>
    </source>
</evidence>
<keyword evidence="13 20" id="KW-0133">Cell shape</keyword>
<dbReference type="GO" id="GO:0071555">
    <property type="term" value="P:cell wall organization"/>
    <property type="evidence" value="ECO:0007669"/>
    <property type="project" value="UniProtKB-KW"/>
</dbReference>
<proteinExistence type="inferred from homology"/>
<comment type="pathway">
    <text evidence="4 20">Cell wall biogenesis; peptidoglycan biosynthesis.</text>
</comment>
<dbReference type="Pfam" id="PF01565">
    <property type="entry name" value="FAD_binding_4"/>
    <property type="match status" value="1"/>
</dbReference>
<keyword evidence="15 20" id="KW-0560">Oxidoreductase</keyword>
<evidence type="ECO:0000256" key="11">
    <source>
        <dbReference type="ARBA" id="ARBA00022827"/>
    </source>
</evidence>
<feature type="active site" description="Proton donor" evidence="20">
    <location>
        <position position="270"/>
    </location>
</feature>
<evidence type="ECO:0000256" key="3">
    <source>
        <dbReference type="ARBA" id="ARBA00004496"/>
    </source>
</evidence>
<evidence type="ECO:0000256" key="10">
    <source>
        <dbReference type="ARBA" id="ARBA00022630"/>
    </source>
</evidence>
<evidence type="ECO:0000259" key="21">
    <source>
        <dbReference type="Pfam" id="PF01565"/>
    </source>
</evidence>
<keyword evidence="12 20" id="KW-0521">NADP</keyword>
<protein>
    <recommendedName>
        <fullName evidence="7 20">UDP-N-acetylenolpyruvoylglucosamine reductase</fullName>
        <ecNumber evidence="6 20">1.3.1.98</ecNumber>
    </recommendedName>
    <alternativeName>
        <fullName evidence="18 20">UDP-N-acetylmuramate dehydrogenase</fullName>
    </alternativeName>
</protein>
<dbReference type="GO" id="GO:0009252">
    <property type="term" value="P:peptidoglycan biosynthetic process"/>
    <property type="evidence" value="ECO:0007669"/>
    <property type="project" value="UniProtKB-UniRule"/>
</dbReference>
<keyword evidence="16 20" id="KW-0131">Cell cycle</keyword>
<keyword evidence="10 20" id="KW-0285">Flavoprotein</keyword>
<dbReference type="UniPathway" id="UPA00219"/>
<evidence type="ECO:0000256" key="7">
    <source>
        <dbReference type="ARBA" id="ARBA00015188"/>
    </source>
</evidence>
<dbReference type="GO" id="GO:0050660">
    <property type="term" value="F:flavin adenine dinucleotide binding"/>
    <property type="evidence" value="ECO:0007669"/>
    <property type="project" value="InterPro"/>
</dbReference>
<feature type="active site" evidence="20">
    <location>
        <position position="164"/>
    </location>
</feature>
<comment type="function">
    <text evidence="2 20">Cell wall formation.</text>
</comment>
<dbReference type="GO" id="GO:0008360">
    <property type="term" value="P:regulation of cell shape"/>
    <property type="evidence" value="ECO:0007669"/>
    <property type="project" value="UniProtKB-KW"/>
</dbReference>
<feature type="domain" description="UDP-N-acetylenolpyruvoylglucosamine reductase C-terminal" evidence="22">
    <location>
        <begin position="254"/>
        <end position="367"/>
    </location>
</feature>
<sequence length="369" mass="41830">MNDFDILTDSNLKNSFSVPSKVKELITVNKISCLTELYNSGEINKNTKIAGHGYNSIPKSEDESTFIKIAASDIEIVKSEGKYVCVKVGAGCGWDNFVKWSVENNYHGLENMSFIPGSVGAAPIHNIGAYGYEVSTFIVELSLFDLENGKFVTYKNIDCDFKYRTSIFKLAPNLLICDITFKIYKDSKYVLLAIEDKEISKYEETKELINLLLNSFTFNFSLKPLLKFKFDSVRDILKLSIIPTKLKRKLVKKIRTKVLPNPEVIGNSGCFFKCPILTNEQFINFKSLYPQVEYFESEEGYKISACWLIRGAGWAGRTKNGVHIDANKPVLLLNYDSATSENVLLVSNEIIENVMDKFKIKLETEAVFY</sequence>
<dbReference type="InterPro" id="IPR016169">
    <property type="entry name" value="FAD-bd_PCMH_sub2"/>
</dbReference>
<name>A0A244CTD5_PSEDV</name>
<keyword evidence="17 20" id="KW-0961">Cell wall biogenesis/degradation</keyword>
<evidence type="ECO:0000256" key="8">
    <source>
        <dbReference type="ARBA" id="ARBA00022490"/>
    </source>
</evidence>
<evidence type="ECO:0000259" key="22">
    <source>
        <dbReference type="Pfam" id="PF02873"/>
    </source>
</evidence>
<dbReference type="Gene3D" id="3.90.78.10">
    <property type="entry name" value="UDP-N-acetylenolpyruvoylglucosamine reductase, C-terminal domain"/>
    <property type="match status" value="1"/>
</dbReference>
<keyword evidence="9 20" id="KW-0132">Cell division</keyword>
<gene>
    <name evidence="20" type="primary">murB</name>
    <name evidence="23" type="ORF">B1199_00850</name>
</gene>
<dbReference type="GO" id="GO:0008762">
    <property type="term" value="F:UDP-N-acetylmuramate dehydrogenase activity"/>
    <property type="evidence" value="ECO:0007669"/>
    <property type="project" value="UniProtKB-UniRule"/>
</dbReference>
<comment type="caution">
    <text evidence="23">The sequence shown here is derived from an EMBL/GenBank/DDBJ whole genome shotgun (WGS) entry which is preliminary data.</text>
</comment>
<reference evidence="23 24" key="1">
    <citation type="submission" date="2017-02" db="EMBL/GenBank/DDBJ databases">
        <title>Pseudoalteromonas ulvae TC14 Genome.</title>
        <authorList>
            <person name="Molmeret M."/>
        </authorList>
    </citation>
    <scope>NUCLEOTIDE SEQUENCE [LARGE SCALE GENOMIC DNA]</scope>
    <source>
        <strain evidence="23">TC14</strain>
    </source>
</reference>
<evidence type="ECO:0000256" key="13">
    <source>
        <dbReference type="ARBA" id="ARBA00022960"/>
    </source>
</evidence>
<evidence type="ECO:0000256" key="17">
    <source>
        <dbReference type="ARBA" id="ARBA00023316"/>
    </source>
</evidence>
<evidence type="ECO:0000313" key="23">
    <source>
        <dbReference type="EMBL" id="OUL58865.1"/>
    </source>
</evidence>